<evidence type="ECO:0000313" key="3">
    <source>
        <dbReference type="EMBL" id="KAK4112420.1"/>
    </source>
</evidence>
<proteinExistence type="predicted"/>
<feature type="coiled-coil region" evidence="1">
    <location>
        <begin position="202"/>
        <end position="229"/>
    </location>
</feature>
<reference evidence="3" key="2">
    <citation type="submission" date="2023-05" db="EMBL/GenBank/DDBJ databases">
        <authorList>
            <consortium name="Lawrence Berkeley National Laboratory"/>
            <person name="Steindorff A."/>
            <person name="Hensen N."/>
            <person name="Bonometti L."/>
            <person name="Westerberg I."/>
            <person name="Brannstrom I.O."/>
            <person name="Guillou S."/>
            <person name="Cros-Aarteil S."/>
            <person name="Calhoun S."/>
            <person name="Haridas S."/>
            <person name="Kuo A."/>
            <person name="Mondo S."/>
            <person name="Pangilinan J."/>
            <person name="Riley R."/>
            <person name="Labutti K."/>
            <person name="Andreopoulos B."/>
            <person name="Lipzen A."/>
            <person name="Chen C."/>
            <person name="Yanf M."/>
            <person name="Daum C."/>
            <person name="Ng V."/>
            <person name="Clum A."/>
            <person name="Ohm R."/>
            <person name="Martin F."/>
            <person name="Silar P."/>
            <person name="Natvig D."/>
            <person name="Lalanne C."/>
            <person name="Gautier V."/>
            <person name="Ament-Velasquez S.L."/>
            <person name="Kruys A."/>
            <person name="Hutchinson M.I."/>
            <person name="Powell A.J."/>
            <person name="Barry K."/>
            <person name="Miller A.N."/>
            <person name="Grigoriev I.V."/>
            <person name="Debuchy R."/>
            <person name="Gladieux P."/>
            <person name="Thoren M.H."/>
            <person name="Johannesson H."/>
        </authorList>
    </citation>
    <scope>NUCLEOTIDE SEQUENCE</scope>
    <source>
        <strain evidence="3">CBS 508.74</strain>
    </source>
</reference>
<accession>A0AAN6TE49</accession>
<keyword evidence="4" id="KW-1185">Reference proteome</keyword>
<evidence type="ECO:0000256" key="2">
    <source>
        <dbReference type="SAM" id="MobiDB-lite"/>
    </source>
</evidence>
<sequence>MDKEDGIKSTRVSRWFNVHVHKVKRSKASTPTSSNALEPETSKQFFRERAGSHHAAFAEPTQWDDQEGKWKAEERLAVEYLEEVLHSHDEDAGPDEPKFSDCSWATVFKEIASAKAEHSAQSDASKARLLGIDLTTQAIDSLLPDEYGLKVIKGTLGLIFESKDTAAAAQTVIYYDMAAIKKEQIREEEHYRQLWEAQQKEYRRLEDYNRMLSDQNRELSNENEILRVATPRPAFTSSGSVDDVLEALISSIELLGILGVRPEQAWDDLKDAVLQGPNIGDNSRE</sequence>
<dbReference type="EMBL" id="MU853342">
    <property type="protein sequence ID" value="KAK4112420.1"/>
    <property type="molecule type" value="Genomic_DNA"/>
</dbReference>
<comment type="caution">
    <text evidence="3">The sequence shown here is derived from an EMBL/GenBank/DDBJ whole genome shotgun (WGS) entry which is preliminary data.</text>
</comment>
<protein>
    <submittedName>
        <fullName evidence="3">Uncharacterized protein</fullName>
    </submittedName>
</protein>
<dbReference type="Proteomes" id="UP001302812">
    <property type="component" value="Unassembled WGS sequence"/>
</dbReference>
<name>A0AAN6TE49_9PEZI</name>
<evidence type="ECO:0000256" key="1">
    <source>
        <dbReference type="SAM" id="Coils"/>
    </source>
</evidence>
<dbReference type="AlphaFoldDB" id="A0AAN6TE49"/>
<dbReference type="GeneID" id="89941857"/>
<gene>
    <name evidence="3" type="ORF">N656DRAFT_798218</name>
</gene>
<evidence type="ECO:0000313" key="4">
    <source>
        <dbReference type="Proteomes" id="UP001302812"/>
    </source>
</evidence>
<dbReference type="RefSeq" id="XP_064669990.1">
    <property type="nucleotide sequence ID" value="XM_064817732.1"/>
</dbReference>
<feature type="region of interest" description="Disordered" evidence="2">
    <location>
        <begin position="24"/>
        <end position="67"/>
    </location>
</feature>
<organism evidence="3 4">
    <name type="scientific">Canariomyces notabilis</name>
    <dbReference type="NCBI Taxonomy" id="2074819"/>
    <lineage>
        <taxon>Eukaryota</taxon>
        <taxon>Fungi</taxon>
        <taxon>Dikarya</taxon>
        <taxon>Ascomycota</taxon>
        <taxon>Pezizomycotina</taxon>
        <taxon>Sordariomycetes</taxon>
        <taxon>Sordariomycetidae</taxon>
        <taxon>Sordariales</taxon>
        <taxon>Chaetomiaceae</taxon>
        <taxon>Canariomyces</taxon>
    </lineage>
</organism>
<reference evidence="3" key="1">
    <citation type="journal article" date="2023" name="Mol. Phylogenet. Evol.">
        <title>Genome-scale phylogeny and comparative genomics of the fungal order Sordariales.</title>
        <authorList>
            <person name="Hensen N."/>
            <person name="Bonometti L."/>
            <person name="Westerberg I."/>
            <person name="Brannstrom I.O."/>
            <person name="Guillou S."/>
            <person name="Cros-Aarteil S."/>
            <person name="Calhoun S."/>
            <person name="Haridas S."/>
            <person name="Kuo A."/>
            <person name="Mondo S."/>
            <person name="Pangilinan J."/>
            <person name="Riley R."/>
            <person name="LaButti K."/>
            <person name="Andreopoulos B."/>
            <person name="Lipzen A."/>
            <person name="Chen C."/>
            <person name="Yan M."/>
            <person name="Daum C."/>
            <person name="Ng V."/>
            <person name="Clum A."/>
            <person name="Steindorff A."/>
            <person name="Ohm R.A."/>
            <person name="Martin F."/>
            <person name="Silar P."/>
            <person name="Natvig D.O."/>
            <person name="Lalanne C."/>
            <person name="Gautier V."/>
            <person name="Ament-Velasquez S.L."/>
            <person name="Kruys A."/>
            <person name="Hutchinson M.I."/>
            <person name="Powell A.J."/>
            <person name="Barry K."/>
            <person name="Miller A.N."/>
            <person name="Grigoriev I.V."/>
            <person name="Debuchy R."/>
            <person name="Gladieux P."/>
            <person name="Hiltunen Thoren M."/>
            <person name="Johannesson H."/>
        </authorList>
    </citation>
    <scope>NUCLEOTIDE SEQUENCE</scope>
    <source>
        <strain evidence="3">CBS 508.74</strain>
    </source>
</reference>
<keyword evidence="1" id="KW-0175">Coiled coil</keyword>